<accession>A0A654LY38</accession>
<dbReference type="Proteomes" id="UP000058925">
    <property type="component" value="Chromosome"/>
</dbReference>
<dbReference type="GO" id="GO:0004674">
    <property type="term" value="F:protein serine/threonine kinase activity"/>
    <property type="evidence" value="ECO:0007669"/>
    <property type="project" value="UniProtKB-EC"/>
</dbReference>
<dbReference type="Gene3D" id="2.40.10.500">
    <property type="match status" value="1"/>
</dbReference>
<dbReference type="SUPFAM" id="SSF101898">
    <property type="entry name" value="NHL repeat"/>
    <property type="match status" value="1"/>
</dbReference>
<dbReference type="RefSeq" id="WP_196817747.1">
    <property type="nucleotide sequence ID" value="NZ_CP012850.1"/>
</dbReference>
<keyword evidence="3" id="KW-0418">Kinase</keyword>
<dbReference type="InterPro" id="IPR001258">
    <property type="entry name" value="NHL_repeat"/>
</dbReference>
<dbReference type="Pfam" id="PF17170">
    <property type="entry name" value="DUF5128"/>
    <property type="match status" value="2"/>
</dbReference>
<keyword evidence="2" id="KW-0812">Transmembrane</keyword>
<sequence length="353" mass="38818">MSTDKRNIIGIKSYGNEQILNLFNVNERNWLSGRFIPMVLALFGITLMTTLDSYSPMVFGQSASQPQNLSFTYYTNWGSVGEEDGQFDGQNDVDYFNGKVYVPDYANHRIQIFDPEGNFLSKFGEGGEGDGQFHKASALSMDSEGNIYVADQFNYRIQKFDNNGTFLAKWGSEGAGDGQFLHPHVPANDATGKLFVTDRDHPSVQVFSTDGEFLYRWGSEGEGDSQLSNPESSIVDSSGNVYIADYGNDRIQKFSNDGTYLSQWGTKGTENGQFQGPSGLSIDSNDNIYVTDKNNNRVQVFTKDGQYITQFGGGADAGEGQLLDPEGVGVDKESGTVYVADTGNTRIVVFKPN</sequence>
<keyword evidence="4" id="KW-1185">Reference proteome</keyword>
<reference evidence="4" key="1">
    <citation type="submission" date="2015-10" db="EMBL/GenBank/DDBJ databases">
        <title>Niche specialization of a soil ammonia-oxidizing archaeon, Candidatus Nitrosocosmicus oleophilus.</title>
        <authorList>
            <person name="Jung M.-Y."/>
            <person name="Rhee S.-K."/>
        </authorList>
    </citation>
    <scope>NUCLEOTIDE SEQUENCE [LARGE SCALE GENOMIC DNA]</scope>
    <source>
        <strain evidence="4">MY3</strain>
    </source>
</reference>
<dbReference type="GO" id="GO:0008270">
    <property type="term" value="F:zinc ion binding"/>
    <property type="evidence" value="ECO:0007669"/>
    <property type="project" value="UniProtKB-KW"/>
</dbReference>
<dbReference type="OrthoDB" id="295891at2157"/>
<evidence type="ECO:0000313" key="4">
    <source>
        <dbReference type="Proteomes" id="UP000058925"/>
    </source>
</evidence>
<dbReference type="PANTHER" id="PTHR24104">
    <property type="entry name" value="E3 UBIQUITIN-PROTEIN LIGASE NHLRC1-RELATED"/>
    <property type="match status" value="1"/>
</dbReference>
<dbReference type="GeneID" id="60421145"/>
<dbReference type="PROSITE" id="PS51125">
    <property type="entry name" value="NHL"/>
    <property type="match status" value="5"/>
</dbReference>
<keyword evidence="3" id="KW-0808">Transferase</keyword>
<keyword evidence="2" id="KW-1133">Transmembrane helix</keyword>
<evidence type="ECO:0000256" key="1">
    <source>
        <dbReference type="ARBA" id="ARBA00022737"/>
    </source>
</evidence>
<dbReference type="Pfam" id="PF01436">
    <property type="entry name" value="NHL"/>
    <property type="match status" value="2"/>
</dbReference>
<dbReference type="KEGG" id="taa:NMY3_01028"/>
<evidence type="ECO:0000256" key="2">
    <source>
        <dbReference type="SAM" id="Phobius"/>
    </source>
</evidence>
<name>A0A654LY38_9ARCH</name>
<organism evidence="3 4">
    <name type="scientific">Candidatus Nitrosocosmicus oleophilus</name>
    <dbReference type="NCBI Taxonomy" id="1353260"/>
    <lineage>
        <taxon>Archaea</taxon>
        <taxon>Nitrososphaerota</taxon>
        <taxon>Nitrososphaeria</taxon>
        <taxon>Nitrososphaerales</taxon>
        <taxon>Nitrososphaeraceae</taxon>
        <taxon>Candidatus Nitrosocosmicus</taxon>
    </lineage>
</organism>
<gene>
    <name evidence="3" type="primary">pknD_2</name>
    <name evidence="3" type="ORF">NMY3_01028</name>
</gene>
<dbReference type="AlphaFoldDB" id="A0A654LY38"/>
<feature type="transmembrane region" description="Helical" evidence="2">
    <location>
        <begin position="35"/>
        <end position="54"/>
    </location>
</feature>
<dbReference type="InterPro" id="IPR011042">
    <property type="entry name" value="6-blade_b-propeller_TolB-like"/>
</dbReference>
<dbReference type="EC" id="2.7.11.1" evidence="3"/>
<keyword evidence="1" id="KW-0677">Repeat</keyword>
<dbReference type="EMBL" id="CP012850">
    <property type="protein sequence ID" value="ALI35233.1"/>
    <property type="molecule type" value="Genomic_DNA"/>
</dbReference>
<evidence type="ECO:0000313" key="3">
    <source>
        <dbReference type="EMBL" id="ALI35233.1"/>
    </source>
</evidence>
<keyword evidence="2" id="KW-0472">Membrane</keyword>
<dbReference type="PANTHER" id="PTHR24104:SF25">
    <property type="entry name" value="PROTEIN LIN-41"/>
    <property type="match status" value="1"/>
</dbReference>
<proteinExistence type="predicted"/>
<protein>
    <submittedName>
        <fullName evidence="3">Serine/threonine-protein kinase PknD</fullName>
        <ecNumber evidence="3">2.7.11.1</ecNumber>
    </submittedName>
</protein>
<dbReference type="Gene3D" id="2.120.10.30">
    <property type="entry name" value="TolB, C-terminal domain"/>
    <property type="match status" value="3"/>
</dbReference>
<dbReference type="InterPro" id="IPR050952">
    <property type="entry name" value="TRIM-NHL_E3_ligases"/>
</dbReference>